<comment type="caution">
    <text evidence="1">The sequence shown here is derived from an EMBL/GenBank/DDBJ whole genome shotgun (WGS) entry which is preliminary data.</text>
</comment>
<accession>A0AAV4Q2R1</accession>
<name>A0AAV4Q2R1_9ARAC</name>
<keyword evidence="2" id="KW-1185">Reference proteome</keyword>
<gene>
    <name evidence="1" type="ORF">CDAR_430601</name>
</gene>
<dbReference type="Proteomes" id="UP001054837">
    <property type="component" value="Unassembled WGS sequence"/>
</dbReference>
<organism evidence="1 2">
    <name type="scientific">Caerostris darwini</name>
    <dbReference type="NCBI Taxonomy" id="1538125"/>
    <lineage>
        <taxon>Eukaryota</taxon>
        <taxon>Metazoa</taxon>
        <taxon>Ecdysozoa</taxon>
        <taxon>Arthropoda</taxon>
        <taxon>Chelicerata</taxon>
        <taxon>Arachnida</taxon>
        <taxon>Araneae</taxon>
        <taxon>Araneomorphae</taxon>
        <taxon>Entelegynae</taxon>
        <taxon>Araneoidea</taxon>
        <taxon>Araneidae</taxon>
        <taxon>Caerostris</taxon>
    </lineage>
</organism>
<sequence length="93" mass="10749">MVERCLMRNDVSKQIVLCKRDTRALVCSPIQPENEEMFVDSLSLVHSGEFSLQQNKEVVYSGFDFPSELEVKKKKKVLLGTFWREIREEGLGV</sequence>
<dbReference type="AlphaFoldDB" id="A0AAV4Q2R1"/>
<protein>
    <submittedName>
        <fullName evidence="1">Uncharacterized protein</fullName>
    </submittedName>
</protein>
<reference evidence="1 2" key="1">
    <citation type="submission" date="2021-06" db="EMBL/GenBank/DDBJ databases">
        <title>Caerostris darwini draft genome.</title>
        <authorList>
            <person name="Kono N."/>
            <person name="Arakawa K."/>
        </authorList>
    </citation>
    <scope>NUCLEOTIDE SEQUENCE [LARGE SCALE GENOMIC DNA]</scope>
</reference>
<dbReference type="EMBL" id="BPLQ01003792">
    <property type="protein sequence ID" value="GIY03310.1"/>
    <property type="molecule type" value="Genomic_DNA"/>
</dbReference>
<evidence type="ECO:0000313" key="2">
    <source>
        <dbReference type="Proteomes" id="UP001054837"/>
    </source>
</evidence>
<evidence type="ECO:0000313" key="1">
    <source>
        <dbReference type="EMBL" id="GIY03310.1"/>
    </source>
</evidence>
<proteinExistence type="predicted"/>